<dbReference type="InParanoid" id="A0A067PBZ3"/>
<dbReference type="InterPro" id="IPR055754">
    <property type="entry name" value="DUF7330"/>
</dbReference>
<dbReference type="AlphaFoldDB" id="A0A067PBZ3"/>
<evidence type="ECO:0000313" key="2">
    <source>
        <dbReference type="EMBL" id="KDQ33927.1"/>
    </source>
</evidence>
<evidence type="ECO:0000313" key="3">
    <source>
        <dbReference type="Proteomes" id="UP000027073"/>
    </source>
</evidence>
<feature type="domain" description="DUF7330" evidence="1">
    <location>
        <begin position="41"/>
        <end position="134"/>
    </location>
</feature>
<proteinExistence type="predicted"/>
<dbReference type="HOGENOM" id="CLU_064766_0_0_1"/>
<dbReference type="Pfam" id="PF24016">
    <property type="entry name" value="DUF7330"/>
    <property type="match status" value="1"/>
</dbReference>
<name>A0A067PBZ3_PLEO1</name>
<accession>A0A067PBZ3</accession>
<feature type="non-terminal residue" evidence="2">
    <location>
        <position position="1"/>
    </location>
</feature>
<dbReference type="OrthoDB" id="3177929at2759"/>
<organism evidence="2 3">
    <name type="scientific">Pleurotus ostreatus (strain PC15)</name>
    <name type="common">Oyster mushroom</name>
    <dbReference type="NCBI Taxonomy" id="1137138"/>
    <lineage>
        <taxon>Eukaryota</taxon>
        <taxon>Fungi</taxon>
        <taxon>Dikarya</taxon>
        <taxon>Basidiomycota</taxon>
        <taxon>Agaricomycotina</taxon>
        <taxon>Agaricomycetes</taxon>
        <taxon>Agaricomycetidae</taxon>
        <taxon>Agaricales</taxon>
        <taxon>Pleurotineae</taxon>
        <taxon>Pleurotaceae</taxon>
        <taxon>Pleurotus</taxon>
    </lineage>
</organism>
<protein>
    <recommendedName>
        <fullName evidence="1">DUF7330 domain-containing protein</fullName>
    </recommendedName>
</protein>
<evidence type="ECO:0000259" key="1">
    <source>
        <dbReference type="Pfam" id="PF24016"/>
    </source>
</evidence>
<dbReference type="VEuPathDB" id="FungiDB:PLEOSDRAFT_1110785"/>
<gene>
    <name evidence="2" type="ORF">PLEOSDRAFT_1110785</name>
</gene>
<dbReference type="EMBL" id="KL198004">
    <property type="protein sequence ID" value="KDQ33927.1"/>
    <property type="molecule type" value="Genomic_DNA"/>
</dbReference>
<sequence>MIMSSAGCSSSTSLLEKDSLLRELPASGTYKVKYNPDQDWDFHLDTAQSPVDVELVLPHYRARNQPVDHRMSMMVCNDAGSLKVKVCRPSHRSKFYLEVQSESSDVTVWLPSDFRGQIHHSGRAKYSAGFVNRILQNVRLNEGVYDDVMEEDEVVVYTHGTIAFRMWDTQTRAPENSRKENLKRLFGCGRKAPETAIDWDFLLD</sequence>
<reference evidence="3" key="1">
    <citation type="journal article" date="2014" name="Proc. Natl. Acad. Sci. U.S.A.">
        <title>Extensive sampling of basidiomycete genomes demonstrates inadequacy of the white-rot/brown-rot paradigm for wood decay fungi.</title>
        <authorList>
            <person name="Riley R."/>
            <person name="Salamov A.A."/>
            <person name="Brown D.W."/>
            <person name="Nagy L.G."/>
            <person name="Floudas D."/>
            <person name="Held B.W."/>
            <person name="Levasseur A."/>
            <person name="Lombard V."/>
            <person name="Morin E."/>
            <person name="Otillar R."/>
            <person name="Lindquist E.A."/>
            <person name="Sun H."/>
            <person name="LaButti K.M."/>
            <person name="Schmutz J."/>
            <person name="Jabbour D."/>
            <person name="Luo H."/>
            <person name="Baker S.E."/>
            <person name="Pisabarro A.G."/>
            <person name="Walton J.D."/>
            <person name="Blanchette R.A."/>
            <person name="Henrissat B."/>
            <person name="Martin F."/>
            <person name="Cullen D."/>
            <person name="Hibbett D.S."/>
            <person name="Grigoriev I.V."/>
        </authorList>
    </citation>
    <scope>NUCLEOTIDE SEQUENCE [LARGE SCALE GENOMIC DNA]</scope>
    <source>
        <strain evidence="3">PC15</strain>
    </source>
</reference>
<dbReference type="Proteomes" id="UP000027073">
    <property type="component" value="Unassembled WGS sequence"/>
</dbReference>